<evidence type="ECO:0000256" key="1">
    <source>
        <dbReference type="SAM" id="MobiDB-lite"/>
    </source>
</evidence>
<evidence type="ECO:0000313" key="2">
    <source>
        <dbReference type="EMBL" id="CAA9506749.1"/>
    </source>
</evidence>
<sequence>MTRRHPDPPTVAAAARRGAEAVDPSGHDPYVGAFMAHLEDDDEPVTAVAGLSDRLEEARRAVDPEGDLPAVTMAAAVTNYLAYRREETSEGREDLLRLAARAEFDGAHPPEEVADWLREQGAEA</sequence>
<accession>A0A6J4SVV0</accession>
<dbReference type="EMBL" id="CADCVU010000138">
    <property type="protein sequence ID" value="CAA9506749.1"/>
    <property type="molecule type" value="Genomic_DNA"/>
</dbReference>
<organism evidence="2">
    <name type="scientific">uncultured Solirubrobacterales bacterium</name>
    <dbReference type="NCBI Taxonomy" id="768556"/>
    <lineage>
        <taxon>Bacteria</taxon>
        <taxon>Bacillati</taxon>
        <taxon>Actinomycetota</taxon>
        <taxon>Thermoleophilia</taxon>
        <taxon>Solirubrobacterales</taxon>
        <taxon>environmental samples</taxon>
    </lineage>
</organism>
<name>A0A6J4SVV0_9ACTN</name>
<gene>
    <name evidence="2" type="ORF">AVDCRST_MAG45-1646</name>
</gene>
<dbReference type="AlphaFoldDB" id="A0A6J4SVV0"/>
<feature type="region of interest" description="Disordered" evidence="1">
    <location>
        <begin position="1"/>
        <end position="28"/>
    </location>
</feature>
<protein>
    <submittedName>
        <fullName evidence="2">Uncharacterized protein</fullName>
    </submittedName>
</protein>
<reference evidence="2" key="1">
    <citation type="submission" date="2020-02" db="EMBL/GenBank/DDBJ databases">
        <authorList>
            <person name="Meier V. D."/>
        </authorList>
    </citation>
    <scope>NUCLEOTIDE SEQUENCE</scope>
    <source>
        <strain evidence="2">AVDCRST_MAG45</strain>
    </source>
</reference>
<proteinExistence type="predicted"/>